<dbReference type="EMBL" id="CAJVPI010000431">
    <property type="protein sequence ID" value="CAG8534308.1"/>
    <property type="molecule type" value="Genomic_DNA"/>
</dbReference>
<dbReference type="Proteomes" id="UP000789739">
    <property type="component" value="Unassembled WGS sequence"/>
</dbReference>
<dbReference type="InterPro" id="IPR001300">
    <property type="entry name" value="Peptidase_C2_calpain_cat"/>
</dbReference>
<keyword evidence="3 6" id="KW-0378">Hydrolase</keyword>
<evidence type="ECO:0000256" key="2">
    <source>
        <dbReference type="ARBA" id="ARBA00022670"/>
    </source>
</evidence>
<dbReference type="PANTHER" id="PTHR10183">
    <property type="entry name" value="CALPAIN"/>
    <property type="match status" value="1"/>
</dbReference>
<evidence type="ECO:0000313" key="8">
    <source>
        <dbReference type="EMBL" id="CAG8534308.1"/>
    </source>
</evidence>
<proteinExistence type="inferred from homology"/>
<dbReference type="Gene3D" id="3.90.70.10">
    <property type="entry name" value="Cysteine proteinases"/>
    <property type="match status" value="1"/>
</dbReference>
<dbReference type="PROSITE" id="PS50203">
    <property type="entry name" value="CALPAIN_CAT"/>
    <property type="match status" value="1"/>
</dbReference>
<feature type="active site" evidence="5 6">
    <location>
        <position position="292"/>
    </location>
</feature>
<dbReference type="GO" id="GO:0006508">
    <property type="term" value="P:proteolysis"/>
    <property type="evidence" value="ECO:0007669"/>
    <property type="project" value="UniProtKB-KW"/>
</dbReference>
<evidence type="ECO:0000259" key="7">
    <source>
        <dbReference type="PROSITE" id="PS50203"/>
    </source>
</evidence>
<reference evidence="8" key="1">
    <citation type="submission" date="2021-06" db="EMBL/GenBank/DDBJ databases">
        <authorList>
            <person name="Kallberg Y."/>
            <person name="Tangrot J."/>
            <person name="Rosling A."/>
        </authorList>
    </citation>
    <scope>NUCLEOTIDE SEQUENCE</scope>
    <source>
        <strain evidence="8">BR232B</strain>
    </source>
</reference>
<keyword evidence="4 6" id="KW-0788">Thiol protease</keyword>
<dbReference type="SUPFAM" id="SSF54001">
    <property type="entry name" value="Cysteine proteinases"/>
    <property type="match status" value="1"/>
</dbReference>
<dbReference type="AlphaFoldDB" id="A0A9N9AKZ9"/>
<evidence type="ECO:0000256" key="6">
    <source>
        <dbReference type="PROSITE-ProRule" id="PRU00239"/>
    </source>
</evidence>
<comment type="caution">
    <text evidence="8">The sequence shown here is derived from an EMBL/GenBank/DDBJ whole genome shotgun (WGS) entry which is preliminary data.</text>
</comment>
<accession>A0A9N9AKZ9</accession>
<dbReference type="PANTHER" id="PTHR10183:SF379">
    <property type="entry name" value="CALPAIN-5"/>
    <property type="match status" value="1"/>
</dbReference>
<feature type="domain" description="Calpain catalytic" evidence="7">
    <location>
        <begin position="96"/>
        <end position="354"/>
    </location>
</feature>
<evidence type="ECO:0000313" key="9">
    <source>
        <dbReference type="Proteomes" id="UP000789739"/>
    </source>
</evidence>
<comment type="similarity">
    <text evidence="1">Belongs to the peptidase C2 family.</text>
</comment>
<evidence type="ECO:0000256" key="4">
    <source>
        <dbReference type="ARBA" id="ARBA00022807"/>
    </source>
</evidence>
<evidence type="ECO:0000256" key="5">
    <source>
        <dbReference type="PIRSR" id="PIRSR622684-1"/>
    </source>
</evidence>
<dbReference type="Pfam" id="PF00648">
    <property type="entry name" value="Peptidase_C2"/>
    <property type="match status" value="1"/>
</dbReference>
<dbReference type="PRINTS" id="PR00704">
    <property type="entry name" value="CALPAIN"/>
</dbReference>
<dbReference type="InterPro" id="IPR000169">
    <property type="entry name" value="Pept_cys_AS"/>
</dbReference>
<organism evidence="8 9">
    <name type="scientific">Paraglomus brasilianum</name>
    <dbReference type="NCBI Taxonomy" id="144538"/>
    <lineage>
        <taxon>Eukaryota</taxon>
        <taxon>Fungi</taxon>
        <taxon>Fungi incertae sedis</taxon>
        <taxon>Mucoromycota</taxon>
        <taxon>Glomeromycotina</taxon>
        <taxon>Glomeromycetes</taxon>
        <taxon>Paraglomerales</taxon>
        <taxon>Paraglomeraceae</taxon>
        <taxon>Paraglomus</taxon>
    </lineage>
</organism>
<keyword evidence="9" id="KW-1185">Reference proteome</keyword>
<dbReference type="GO" id="GO:0004198">
    <property type="term" value="F:calcium-dependent cysteine-type endopeptidase activity"/>
    <property type="evidence" value="ECO:0007669"/>
    <property type="project" value="InterPro"/>
</dbReference>
<evidence type="ECO:0000256" key="1">
    <source>
        <dbReference type="ARBA" id="ARBA00007623"/>
    </source>
</evidence>
<evidence type="ECO:0000256" key="3">
    <source>
        <dbReference type="ARBA" id="ARBA00022801"/>
    </source>
</evidence>
<feature type="active site" evidence="5 6">
    <location>
        <position position="118"/>
    </location>
</feature>
<name>A0A9N9AKZ9_9GLOM</name>
<feature type="active site" evidence="5 6">
    <location>
        <position position="272"/>
    </location>
</feature>
<keyword evidence="2 6" id="KW-0645">Protease</keyword>
<dbReference type="OrthoDB" id="424753at2759"/>
<protein>
    <submittedName>
        <fullName evidence="8">8287_t:CDS:1</fullName>
    </submittedName>
</protein>
<gene>
    <name evidence="8" type="ORF">PBRASI_LOCUS4265</name>
</gene>
<dbReference type="InterPro" id="IPR022684">
    <property type="entry name" value="Calpain_cysteine_protease"/>
</dbReference>
<sequence length="593" mass="66847">MVALTYDVLKTKWRGRKDTETVVFGATRDAVITKLKKLVQDQTKAAALNGGVFTDEEWNIKKYPRVALYWNNVSATRQPDQPYDYTEIKRLSVAAPQSKFYIDETKPGDIKQGGLGDCWFLAVLAGVANVHGLVHSIAVEYNDKAKIYGFVFYNDGWVGTIVDDYVFYHKEWSETVLKFSDAKGNETWVPLLEKAFAKINGEYESLDASWGVRALVGLGGINYKGYNLFQVDNDSKKSQLWEAFLDATKNHSIFACSTGRDNGNMQGLVPTHMYSFLRVVDFHGNKLIEIRNPWARTEWTGKWSDNNTSHEWDPYRQEDRIPELDYSLADDGSFFMSFDDFLGKFEKVESCEFPLAVATSLNKPASISTDIVASWWHGNYRIYQPDRGNRNQPTVLSVHLTFGSDGTTIKVNGSGTDDKGDYTIVNGSYDNSTKKISFTKQYKVNANMAQNYQGIYHNNEELFSGTWGDAKNPNTGNFLIKRVSPVEGSDKEPDESKIWHGYCFDANNNASLMLMNITVWKDLNGDKILTGSGTDAIGAFTIDGRISGENVSLFKRHFNQSWNYNGKALGLSMIFGTWGTKVPYDGAFIFWSV</sequence>
<dbReference type="SMART" id="SM00230">
    <property type="entry name" value="CysPc"/>
    <property type="match status" value="1"/>
</dbReference>
<dbReference type="InterPro" id="IPR038765">
    <property type="entry name" value="Papain-like_cys_pep_sf"/>
</dbReference>
<dbReference type="PROSITE" id="PS00139">
    <property type="entry name" value="THIOL_PROTEASE_CYS"/>
    <property type="match status" value="1"/>
</dbReference>